<dbReference type="AlphaFoldDB" id="A0A1H8AY89"/>
<sequence>MTAVTLGMPSVPLEPLAPRRMSRQIMVGNVPVGGGA</sequence>
<proteinExistence type="predicted"/>
<organism evidence="1 2">
    <name type="scientific">Streptacidiphilus jiangxiensis</name>
    <dbReference type="NCBI Taxonomy" id="235985"/>
    <lineage>
        <taxon>Bacteria</taxon>
        <taxon>Bacillati</taxon>
        <taxon>Actinomycetota</taxon>
        <taxon>Actinomycetes</taxon>
        <taxon>Kitasatosporales</taxon>
        <taxon>Streptomycetaceae</taxon>
        <taxon>Streptacidiphilus</taxon>
    </lineage>
</organism>
<dbReference type="STRING" id="235985.SAMN05414137_15314"/>
<evidence type="ECO:0000313" key="1">
    <source>
        <dbReference type="EMBL" id="SEM75675.1"/>
    </source>
</evidence>
<dbReference type="Proteomes" id="UP000183015">
    <property type="component" value="Unassembled WGS sequence"/>
</dbReference>
<protein>
    <submittedName>
        <fullName evidence="1">(E)-4-hydroxy-3-methylbut-2-enyl-diphosphate synthase</fullName>
    </submittedName>
</protein>
<reference evidence="2" key="1">
    <citation type="submission" date="2016-10" db="EMBL/GenBank/DDBJ databases">
        <authorList>
            <person name="Varghese N."/>
        </authorList>
    </citation>
    <scope>NUCLEOTIDE SEQUENCE [LARGE SCALE GENOMIC DNA]</scope>
    <source>
        <strain evidence="2">DSM 45096 / BCRC 16803 / CGMCC 4.1857 / CIP 109030 / JCM 12277 / KCTC 19219 / NBRC 100920 / 33214</strain>
    </source>
</reference>
<dbReference type="EMBL" id="FOAZ01000053">
    <property type="protein sequence ID" value="SEM75675.1"/>
    <property type="molecule type" value="Genomic_DNA"/>
</dbReference>
<gene>
    <name evidence="1" type="ORF">SAMN05414137_15314</name>
</gene>
<keyword evidence="2" id="KW-1185">Reference proteome</keyword>
<evidence type="ECO:0000313" key="2">
    <source>
        <dbReference type="Proteomes" id="UP000183015"/>
    </source>
</evidence>
<feature type="non-terminal residue" evidence="1">
    <location>
        <position position="36"/>
    </location>
</feature>
<name>A0A1H8AY89_STRJI</name>
<accession>A0A1H8AY89</accession>